<accession>A0A919J8V3</accession>
<dbReference type="AlphaFoldDB" id="A0A919J8V3"/>
<sequence length="96" mass="9899">MNIPDVYDAGVMLAGEDEDRRTWGIHHRPMGKETAKAAGNLGGKAGTRDVVDAGAPRHGGALGAVIELGPVPRQADIIATPGRSGQSNGWASDATR</sequence>
<evidence type="ECO:0000256" key="1">
    <source>
        <dbReference type="SAM" id="MobiDB-lite"/>
    </source>
</evidence>
<gene>
    <name evidence="2" type="ORF">Afe05nite_66540</name>
</gene>
<dbReference type="Proteomes" id="UP000598174">
    <property type="component" value="Unassembled WGS sequence"/>
</dbReference>
<evidence type="ECO:0000313" key="2">
    <source>
        <dbReference type="EMBL" id="GIE14814.1"/>
    </source>
</evidence>
<proteinExistence type="predicted"/>
<comment type="caution">
    <text evidence="2">The sequence shown here is derived from an EMBL/GenBank/DDBJ whole genome shotgun (WGS) entry which is preliminary data.</text>
</comment>
<organism evidence="2 3">
    <name type="scientific">Paractinoplanes ferrugineus</name>
    <dbReference type="NCBI Taxonomy" id="113564"/>
    <lineage>
        <taxon>Bacteria</taxon>
        <taxon>Bacillati</taxon>
        <taxon>Actinomycetota</taxon>
        <taxon>Actinomycetes</taxon>
        <taxon>Micromonosporales</taxon>
        <taxon>Micromonosporaceae</taxon>
        <taxon>Paractinoplanes</taxon>
    </lineage>
</organism>
<protein>
    <submittedName>
        <fullName evidence="2">Uncharacterized protein</fullName>
    </submittedName>
</protein>
<dbReference type="EMBL" id="BOMM01000058">
    <property type="protein sequence ID" value="GIE14814.1"/>
    <property type="molecule type" value="Genomic_DNA"/>
</dbReference>
<evidence type="ECO:0000313" key="3">
    <source>
        <dbReference type="Proteomes" id="UP000598174"/>
    </source>
</evidence>
<name>A0A919J8V3_9ACTN</name>
<keyword evidence="3" id="KW-1185">Reference proteome</keyword>
<reference evidence="2" key="1">
    <citation type="submission" date="2021-01" db="EMBL/GenBank/DDBJ databases">
        <title>Whole genome shotgun sequence of Actinoplanes ferrugineus NBRC 15555.</title>
        <authorList>
            <person name="Komaki H."/>
            <person name="Tamura T."/>
        </authorList>
    </citation>
    <scope>NUCLEOTIDE SEQUENCE</scope>
    <source>
        <strain evidence="2">NBRC 15555</strain>
    </source>
</reference>
<feature type="region of interest" description="Disordered" evidence="1">
    <location>
        <begin position="77"/>
        <end position="96"/>
    </location>
</feature>